<name>A0ABZ2KC11_9BACT</name>
<protein>
    <submittedName>
        <fullName evidence="10">L,D-transpeptidase</fullName>
    </submittedName>
</protein>
<dbReference type="PROSITE" id="PS52029">
    <property type="entry name" value="LD_TPASE"/>
    <property type="match status" value="1"/>
</dbReference>
<organism evidence="10 11">
    <name type="scientific">Pendulispora brunnea</name>
    <dbReference type="NCBI Taxonomy" id="2905690"/>
    <lineage>
        <taxon>Bacteria</taxon>
        <taxon>Pseudomonadati</taxon>
        <taxon>Myxococcota</taxon>
        <taxon>Myxococcia</taxon>
        <taxon>Myxococcales</taxon>
        <taxon>Sorangiineae</taxon>
        <taxon>Pendulisporaceae</taxon>
        <taxon>Pendulispora</taxon>
    </lineage>
</organism>
<gene>
    <name evidence="10" type="ORF">LZC95_52110</name>
</gene>
<dbReference type="Pfam" id="PF03734">
    <property type="entry name" value="YkuD"/>
    <property type="match status" value="1"/>
</dbReference>
<comment type="pathway">
    <text evidence="1 7">Cell wall biogenesis; peptidoglycan biosynthesis.</text>
</comment>
<dbReference type="PANTHER" id="PTHR30582">
    <property type="entry name" value="L,D-TRANSPEPTIDASE"/>
    <property type="match status" value="1"/>
</dbReference>
<comment type="similarity">
    <text evidence="2">Belongs to the YkuD family.</text>
</comment>
<feature type="active site" description="Proton donor/acceptor" evidence="7">
    <location>
        <position position="392"/>
    </location>
</feature>
<evidence type="ECO:0000256" key="2">
    <source>
        <dbReference type="ARBA" id="ARBA00005992"/>
    </source>
</evidence>
<dbReference type="PANTHER" id="PTHR30582:SF2">
    <property type="entry name" value="L,D-TRANSPEPTIDASE YCIB-RELATED"/>
    <property type="match status" value="1"/>
</dbReference>
<evidence type="ECO:0000256" key="5">
    <source>
        <dbReference type="ARBA" id="ARBA00022984"/>
    </source>
</evidence>
<feature type="signal peptide" evidence="8">
    <location>
        <begin position="1"/>
        <end position="35"/>
    </location>
</feature>
<keyword evidence="4 7" id="KW-0133">Cell shape</keyword>
<evidence type="ECO:0000313" key="11">
    <source>
        <dbReference type="Proteomes" id="UP001379533"/>
    </source>
</evidence>
<evidence type="ECO:0000256" key="6">
    <source>
        <dbReference type="ARBA" id="ARBA00023316"/>
    </source>
</evidence>
<feature type="active site" description="Nucleophile" evidence="7">
    <location>
        <position position="408"/>
    </location>
</feature>
<dbReference type="Proteomes" id="UP001379533">
    <property type="component" value="Chromosome"/>
</dbReference>
<keyword evidence="6 7" id="KW-0961">Cell wall biogenesis/degradation</keyword>
<evidence type="ECO:0000313" key="10">
    <source>
        <dbReference type="EMBL" id="WXA94957.1"/>
    </source>
</evidence>
<feature type="domain" description="L,D-TPase catalytic" evidence="9">
    <location>
        <begin position="307"/>
        <end position="448"/>
    </location>
</feature>
<evidence type="ECO:0000256" key="8">
    <source>
        <dbReference type="SAM" id="SignalP"/>
    </source>
</evidence>
<proteinExistence type="inferred from homology"/>
<dbReference type="SUPFAM" id="SSF141523">
    <property type="entry name" value="L,D-transpeptidase catalytic domain-like"/>
    <property type="match status" value="1"/>
</dbReference>
<dbReference type="CDD" id="cd16913">
    <property type="entry name" value="YkuD_like"/>
    <property type="match status" value="1"/>
</dbReference>
<keyword evidence="8" id="KW-0732">Signal</keyword>
<evidence type="ECO:0000259" key="9">
    <source>
        <dbReference type="PROSITE" id="PS52029"/>
    </source>
</evidence>
<keyword evidence="11" id="KW-1185">Reference proteome</keyword>
<feature type="chain" id="PRO_5046252785" evidence="8">
    <location>
        <begin position="36"/>
        <end position="448"/>
    </location>
</feature>
<dbReference type="InterPro" id="IPR038063">
    <property type="entry name" value="Transpep_catalytic_dom"/>
</dbReference>
<reference evidence="10 11" key="1">
    <citation type="submission" date="2021-12" db="EMBL/GenBank/DDBJ databases">
        <title>Discovery of the Pendulisporaceae a myxobacterial family with distinct sporulation behavior and unique specialized metabolism.</title>
        <authorList>
            <person name="Garcia R."/>
            <person name="Popoff A."/>
            <person name="Bader C.D."/>
            <person name="Loehr J."/>
            <person name="Walesch S."/>
            <person name="Walt C."/>
            <person name="Boldt J."/>
            <person name="Bunk B."/>
            <person name="Haeckl F.J.F.P.J."/>
            <person name="Gunesch A.P."/>
            <person name="Birkelbach J."/>
            <person name="Nuebel U."/>
            <person name="Pietschmann T."/>
            <person name="Bach T."/>
            <person name="Mueller R."/>
        </authorList>
    </citation>
    <scope>NUCLEOTIDE SEQUENCE [LARGE SCALE GENOMIC DNA]</scope>
    <source>
        <strain evidence="10 11">MSr12523</strain>
    </source>
</reference>
<evidence type="ECO:0000256" key="4">
    <source>
        <dbReference type="ARBA" id="ARBA00022960"/>
    </source>
</evidence>
<accession>A0ABZ2KC11</accession>
<dbReference type="InterPro" id="IPR005490">
    <property type="entry name" value="LD_TPept_cat_dom"/>
</dbReference>
<dbReference type="EMBL" id="CP089982">
    <property type="protein sequence ID" value="WXA94957.1"/>
    <property type="molecule type" value="Genomic_DNA"/>
</dbReference>
<dbReference type="RefSeq" id="WP_394845565.1">
    <property type="nucleotide sequence ID" value="NZ_CP089982.1"/>
</dbReference>
<sequence length="448" mass="49434">MAMASHKLPRKIPMARIALGAIALAALLRAAPAQADRVGREVPPWTDPNDLPLSSWMRSIVTTRGEPAIFSVPGKLDSRRGTMMPNARLPLYGAKRGPNCGGRWLLVGPLAWVCSDVADPSPDPAWSAKDRERWASAPTSDGLPFRYYLVGQNGAFGYEDPARAEDDTPAQEYETGFIVAGAEERAVGNGRWIRTPRRRWIALRELSPLSPASFHGEKIAEEARAVDVAWVISDNAKVRRGARPNEAITGTRPRLTRVPWKEERAVAGGAMVRISEDGASPEEWMLARDLAHPTPSERPTDVAPDERWIDVDLATQTLVAYEGTHPVYATLVSSGRPTKGDVETATPKGAHRIWVKLATTTMDNLEREDADRRYSIEDVPYVQFFDKGIALHGAFWHKDFGRVHSHGCVNLAPLDAEWLFKWTAPHLPAGWSAVFPTALEPGTMVRVR</sequence>
<evidence type="ECO:0000256" key="1">
    <source>
        <dbReference type="ARBA" id="ARBA00004752"/>
    </source>
</evidence>
<evidence type="ECO:0000256" key="7">
    <source>
        <dbReference type="PROSITE-ProRule" id="PRU01373"/>
    </source>
</evidence>
<keyword evidence="5 7" id="KW-0573">Peptidoglycan synthesis</keyword>
<evidence type="ECO:0000256" key="3">
    <source>
        <dbReference type="ARBA" id="ARBA00022679"/>
    </source>
</evidence>
<dbReference type="InterPro" id="IPR050979">
    <property type="entry name" value="LD-transpeptidase"/>
</dbReference>
<dbReference type="Gene3D" id="2.40.440.10">
    <property type="entry name" value="L,D-transpeptidase catalytic domain-like"/>
    <property type="match status" value="1"/>
</dbReference>
<keyword evidence="3" id="KW-0808">Transferase</keyword>